<dbReference type="RefSeq" id="WP_216602212.1">
    <property type="nucleotide sequence ID" value="NZ_VTXC01000023.1"/>
</dbReference>
<keyword evidence="1" id="KW-0378">Hydrolase</keyword>
<dbReference type="SUPFAM" id="SSF56784">
    <property type="entry name" value="HAD-like"/>
    <property type="match status" value="1"/>
</dbReference>
<dbReference type="Pfam" id="PF13419">
    <property type="entry name" value="HAD_2"/>
    <property type="match status" value="1"/>
</dbReference>
<dbReference type="InterPro" id="IPR023198">
    <property type="entry name" value="PGP-like_dom2"/>
</dbReference>
<comment type="caution">
    <text evidence="1">The sequence shown here is derived from an EMBL/GenBank/DDBJ whole genome shotgun (WGS) entry which is preliminary data.</text>
</comment>
<reference evidence="1 2" key="1">
    <citation type="submission" date="2019-09" db="EMBL/GenBank/DDBJ databases">
        <title>Draft genome sequencing and comparative genomics of hatchery-associated Vibrios.</title>
        <authorList>
            <person name="Kehlet-Delgado H."/>
            <person name="Mueller R.S."/>
        </authorList>
    </citation>
    <scope>NUCLEOTIDE SEQUENCE [LARGE SCALE GENOMIC DNA]</scope>
    <source>
        <strain evidence="1 2">99-46-Y</strain>
    </source>
</reference>
<name>A0A7Y3ZZD3_9VIBR</name>
<proteinExistence type="predicted"/>
<sequence>MIFNTFDEFKALFFLAGNRRIGESMTNCIIFDFDGTLVNSEYINNYALKKMFQQYDIYYDVHESVQRYKY</sequence>
<evidence type="ECO:0000313" key="2">
    <source>
        <dbReference type="Proteomes" id="UP000565719"/>
    </source>
</evidence>
<protein>
    <submittedName>
        <fullName evidence="1">HAD hydrolase-like protein</fullName>
    </submittedName>
</protein>
<dbReference type="Gene3D" id="1.10.150.240">
    <property type="entry name" value="Putative phosphatase, domain 2"/>
    <property type="match status" value="1"/>
</dbReference>
<dbReference type="InterPro" id="IPR036412">
    <property type="entry name" value="HAD-like_sf"/>
</dbReference>
<dbReference type="Proteomes" id="UP000565719">
    <property type="component" value="Unassembled WGS sequence"/>
</dbReference>
<dbReference type="AlphaFoldDB" id="A0A7Y3ZZD3"/>
<gene>
    <name evidence="1" type="ORF">F0225_10165</name>
</gene>
<dbReference type="InterPro" id="IPR041492">
    <property type="entry name" value="HAD_2"/>
</dbReference>
<accession>A0A7Y3ZZD3</accession>
<evidence type="ECO:0000313" key="1">
    <source>
        <dbReference type="EMBL" id="NOH71698.1"/>
    </source>
</evidence>
<dbReference type="GO" id="GO:0016787">
    <property type="term" value="F:hydrolase activity"/>
    <property type="evidence" value="ECO:0007669"/>
    <property type="project" value="UniProtKB-KW"/>
</dbReference>
<organism evidence="1 2">
    <name type="scientific">Vibrio pectenicida</name>
    <dbReference type="NCBI Taxonomy" id="62763"/>
    <lineage>
        <taxon>Bacteria</taxon>
        <taxon>Pseudomonadati</taxon>
        <taxon>Pseudomonadota</taxon>
        <taxon>Gammaproteobacteria</taxon>
        <taxon>Vibrionales</taxon>
        <taxon>Vibrionaceae</taxon>
        <taxon>Vibrio</taxon>
    </lineage>
</organism>
<dbReference type="EMBL" id="VTXC01000023">
    <property type="protein sequence ID" value="NOH71698.1"/>
    <property type="molecule type" value="Genomic_DNA"/>
</dbReference>